<feature type="region of interest" description="Disordered" evidence="10">
    <location>
        <begin position="567"/>
        <end position="604"/>
    </location>
</feature>
<dbReference type="InterPro" id="IPR011009">
    <property type="entry name" value="Kinase-like_dom_sf"/>
</dbReference>
<gene>
    <name evidence="12" type="ORF">NEA10_14785</name>
</gene>
<dbReference type="InterPro" id="IPR008266">
    <property type="entry name" value="Tyr_kinase_AS"/>
</dbReference>
<dbReference type="Gene3D" id="1.10.510.10">
    <property type="entry name" value="Transferase(Phosphotransferase) domain 1"/>
    <property type="match status" value="1"/>
</dbReference>
<keyword evidence="4 9" id="KW-0547">Nucleotide-binding</keyword>
<dbReference type="InterPro" id="IPR017441">
    <property type="entry name" value="Protein_kinase_ATP_BS"/>
</dbReference>
<dbReference type="PANTHER" id="PTHR24363:SF0">
    <property type="entry name" value="SERINE_THREONINE KINASE LIKE DOMAIN CONTAINING 1"/>
    <property type="match status" value="1"/>
</dbReference>
<feature type="compositionally biased region" description="Polar residues" evidence="10">
    <location>
        <begin position="398"/>
        <end position="415"/>
    </location>
</feature>
<dbReference type="Pfam" id="PF00069">
    <property type="entry name" value="Pkinase"/>
    <property type="match status" value="1"/>
</dbReference>
<evidence type="ECO:0000259" key="11">
    <source>
        <dbReference type="PROSITE" id="PS50011"/>
    </source>
</evidence>
<evidence type="ECO:0000256" key="3">
    <source>
        <dbReference type="ARBA" id="ARBA00022679"/>
    </source>
</evidence>
<feature type="compositionally biased region" description="Basic and acidic residues" evidence="10">
    <location>
        <begin position="572"/>
        <end position="596"/>
    </location>
</feature>
<feature type="compositionally biased region" description="Low complexity" evidence="10">
    <location>
        <begin position="683"/>
        <end position="702"/>
    </location>
</feature>
<feature type="compositionally biased region" description="Basic and acidic residues" evidence="10">
    <location>
        <begin position="381"/>
        <end position="396"/>
    </location>
</feature>
<dbReference type="SUPFAM" id="SSF56112">
    <property type="entry name" value="Protein kinase-like (PK-like)"/>
    <property type="match status" value="1"/>
</dbReference>
<protein>
    <recommendedName>
        <fullName evidence="1">non-specific serine/threonine protein kinase</fullName>
        <ecNumber evidence="1">2.7.11.1</ecNumber>
    </recommendedName>
</protein>
<dbReference type="PROSITE" id="PS00109">
    <property type="entry name" value="PROTEIN_KINASE_TYR"/>
    <property type="match status" value="1"/>
</dbReference>
<keyword evidence="13" id="KW-1185">Reference proteome</keyword>
<keyword evidence="5 12" id="KW-0418">Kinase</keyword>
<feature type="compositionally biased region" description="Acidic residues" evidence="10">
    <location>
        <begin position="293"/>
        <end position="306"/>
    </location>
</feature>
<comment type="catalytic activity">
    <reaction evidence="7">
        <text>L-threonyl-[protein] + ATP = O-phospho-L-threonyl-[protein] + ADP + H(+)</text>
        <dbReference type="Rhea" id="RHEA:46608"/>
        <dbReference type="Rhea" id="RHEA-COMP:11060"/>
        <dbReference type="Rhea" id="RHEA-COMP:11605"/>
        <dbReference type="ChEBI" id="CHEBI:15378"/>
        <dbReference type="ChEBI" id="CHEBI:30013"/>
        <dbReference type="ChEBI" id="CHEBI:30616"/>
        <dbReference type="ChEBI" id="CHEBI:61977"/>
        <dbReference type="ChEBI" id="CHEBI:456216"/>
        <dbReference type="EC" id="2.7.11.1"/>
    </reaction>
</comment>
<dbReference type="PANTHER" id="PTHR24363">
    <property type="entry name" value="SERINE/THREONINE PROTEIN KINASE"/>
    <property type="match status" value="1"/>
</dbReference>
<feature type="compositionally biased region" description="Low complexity" evidence="10">
    <location>
        <begin position="422"/>
        <end position="442"/>
    </location>
</feature>
<evidence type="ECO:0000256" key="2">
    <source>
        <dbReference type="ARBA" id="ARBA00022527"/>
    </source>
</evidence>
<organism evidence="12 13">
    <name type="scientific">Phormidium yuhuli AB48</name>
    <dbReference type="NCBI Taxonomy" id="2940671"/>
    <lineage>
        <taxon>Bacteria</taxon>
        <taxon>Bacillati</taxon>
        <taxon>Cyanobacteriota</taxon>
        <taxon>Cyanophyceae</taxon>
        <taxon>Oscillatoriophycideae</taxon>
        <taxon>Oscillatoriales</taxon>
        <taxon>Oscillatoriaceae</taxon>
        <taxon>Phormidium</taxon>
        <taxon>Phormidium yuhuli</taxon>
    </lineage>
</organism>
<sequence>MTQLPEIPTGELIDKRYKIEKVLGQGGFGRTYLVSHQGRHGETWVLKELVPSGSQDYVVQKSQELFEQEAKVLYQLEHPQIPKFLECFQENGRLFLVQSYIEGKTYWQLLNERKDNQGPFSEAEVVTLMQQVLPILDYLHQRNIIHRDISPDNIIFNKDNQKPYLIDFGVVKQAMTEVVISVASSTSGQRSMVGKIGYSPPEQIRLGQCYPNSDFYALAVTALVLLTGRTPDELFDGYSCEWKWTEFVSVSPELTEIFQKMLAEKPCDRHKNAQELLTLLEQVPQAPLPPLEPESEPEEAENDGESENTSSPQDESSGSPLGPTVVSTGNAETVQDQDSSSESDTGLTEEMESPDSPPSEKPLPGELTEEDLIADPTDSPETPRDVPGEAHLEKFPSESASPQTAPVATIISQPSGLGLKAPEQSDQTSESESSTSSQQVSPTPEPAPAPIPVTSRNANKTKMAIIAMGVLAGAFTTYAIVSAIRTPILVRQRELAEQFQQALQAGNSAMVLAGGVDSIEELQDISQRLQRAIAQLDELPEDVNFSEELQNTRDQFQQQLNDFESQIAQRQEQQRQEQERQEQLERLEETVDEARESTANADSIEQLETAKGLWEDALNQIESLDEDARPNNSSQRQEDYQAQIVDIERRVTELRNPPAPPPPQAFTPEPHYEPEPHVPSGLAPAPDYYYSPPAPAPDYYYSPPAPPPAPAPAPAPAPPPASQPSQEPLW</sequence>
<evidence type="ECO:0000256" key="4">
    <source>
        <dbReference type="ARBA" id="ARBA00022741"/>
    </source>
</evidence>
<dbReference type="PROSITE" id="PS00107">
    <property type="entry name" value="PROTEIN_KINASE_ATP"/>
    <property type="match status" value="1"/>
</dbReference>
<feature type="domain" description="Protein kinase" evidence="11">
    <location>
        <begin position="17"/>
        <end position="280"/>
    </location>
</feature>
<feature type="region of interest" description="Disordered" evidence="10">
    <location>
        <begin position="625"/>
        <end position="730"/>
    </location>
</feature>
<comment type="catalytic activity">
    <reaction evidence="8">
        <text>L-seryl-[protein] + ATP = O-phospho-L-seryl-[protein] + ADP + H(+)</text>
        <dbReference type="Rhea" id="RHEA:17989"/>
        <dbReference type="Rhea" id="RHEA-COMP:9863"/>
        <dbReference type="Rhea" id="RHEA-COMP:11604"/>
        <dbReference type="ChEBI" id="CHEBI:15378"/>
        <dbReference type="ChEBI" id="CHEBI:29999"/>
        <dbReference type="ChEBI" id="CHEBI:30616"/>
        <dbReference type="ChEBI" id="CHEBI:83421"/>
        <dbReference type="ChEBI" id="CHEBI:456216"/>
        <dbReference type="EC" id="2.7.11.1"/>
    </reaction>
</comment>
<keyword evidence="2" id="KW-0723">Serine/threonine-protein kinase</keyword>
<dbReference type="InterPro" id="IPR000719">
    <property type="entry name" value="Prot_kinase_dom"/>
</dbReference>
<keyword evidence="3" id="KW-0808">Transferase</keyword>
<evidence type="ECO:0000256" key="1">
    <source>
        <dbReference type="ARBA" id="ARBA00012513"/>
    </source>
</evidence>
<reference evidence="12" key="1">
    <citation type="submission" date="2022-06" db="EMBL/GenBank/DDBJ databases">
        <title>Genome sequence of Phormidium yuhuli AB48 isolated from an industrial photobioreactor environment.</title>
        <authorList>
            <person name="Qiu Y."/>
            <person name="Noonan A.J.C."/>
            <person name="Dofher K."/>
            <person name="Koch M."/>
            <person name="Kieft B."/>
            <person name="Lin X."/>
            <person name="Ziels R.M."/>
            <person name="Hallam S.J."/>
        </authorList>
    </citation>
    <scope>NUCLEOTIDE SEQUENCE</scope>
    <source>
        <strain evidence="12">AB48</strain>
    </source>
</reference>
<feature type="compositionally biased region" description="Pro residues" evidence="10">
    <location>
        <begin position="703"/>
        <end position="722"/>
    </location>
</feature>
<proteinExistence type="predicted"/>
<feature type="binding site" evidence="9">
    <location>
        <position position="47"/>
    </location>
    <ligand>
        <name>ATP</name>
        <dbReference type="ChEBI" id="CHEBI:30616"/>
    </ligand>
</feature>
<evidence type="ECO:0000256" key="10">
    <source>
        <dbReference type="SAM" id="MobiDB-lite"/>
    </source>
</evidence>
<evidence type="ECO:0000256" key="9">
    <source>
        <dbReference type="PROSITE-ProRule" id="PRU10141"/>
    </source>
</evidence>
<dbReference type="GO" id="GO:0016301">
    <property type="term" value="F:kinase activity"/>
    <property type="evidence" value="ECO:0007669"/>
    <property type="project" value="UniProtKB-KW"/>
</dbReference>
<dbReference type="RefSeq" id="WP_252661835.1">
    <property type="nucleotide sequence ID" value="NZ_CP098611.1"/>
</dbReference>
<dbReference type="CDD" id="cd14014">
    <property type="entry name" value="STKc_PknB_like"/>
    <property type="match status" value="1"/>
</dbReference>
<evidence type="ECO:0000256" key="8">
    <source>
        <dbReference type="ARBA" id="ARBA00048679"/>
    </source>
</evidence>
<name>A0ABY5ALL8_9CYAN</name>
<evidence type="ECO:0000256" key="5">
    <source>
        <dbReference type="ARBA" id="ARBA00022777"/>
    </source>
</evidence>
<dbReference type="EMBL" id="CP098611">
    <property type="protein sequence ID" value="USR90104.1"/>
    <property type="molecule type" value="Genomic_DNA"/>
</dbReference>
<dbReference type="Proteomes" id="UP001056708">
    <property type="component" value="Chromosome"/>
</dbReference>
<evidence type="ECO:0000313" key="13">
    <source>
        <dbReference type="Proteomes" id="UP001056708"/>
    </source>
</evidence>
<evidence type="ECO:0000313" key="12">
    <source>
        <dbReference type="EMBL" id="USR90104.1"/>
    </source>
</evidence>
<keyword evidence="6 9" id="KW-0067">ATP-binding</keyword>
<dbReference type="EC" id="2.7.11.1" evidence="1"/>
<dbReference type="PROSITE" id="PS50011">
    <property type="entry name" value="PROTEIN_KINASE_DOM"/>
    <property type="match status" value="1"/>
</dbReference>
<evidence type="ECO:0000256" key="6">
    <source>
        <dbReference type="ARBA" id="ARBA00022840"/>
    </source>
</evidence>
<dbReference type="Gene3D" id="3.30.200.20">
    <property type="entry name" value="Phosphorylase Kinase, domain 1"/>
    <property type="match status" value="1"/>
</dbReference>
<accession>A0ABY5ALL8</accession>
<feature type="compositionally biased region" description="Polar residues" evidence="10">
    <location>
        <begin position="307"/>
        <end position="346"/>
    </location>
</feature>
<evidence type="ECO:0000256" key="7">
    <source>
        <dbReference type="ARBA" id="ARBA00047899"/>
    </source>
</evidence>
<feature type="region of interest" description="Disordered" evidence="10">
    <location>
        <begin position="283"/>
        <end position="455"/>
    </location>
</feature>